<dbReference type="Proteomes" id="UP001632038">
    <property type="component" value="Unassembled WGS sequence"/>
</dbReference>
<dbReference type="InterPro" id="IPR036397">
    <property type="entry name" value="RNaseH_sf"/>
</dbReference>
<dbReference type="InterPro" id="IPR002156">
    <property type="entry name" value="RNaseH_domain"/>
</dbReference>
<comment type="caution">
    <text evidence="2">The sequence shown here is derived from an EMBL/GenBank/DDBJ whole genome shotgun (WGS) entry which is preliminary data.</text>
</comment>
<gene>
    <name evidence="2" type="ORF">CASFOL_031897</name>
</gene>
<organism evidence="2 3">
    <name type="scientific">Castilleja foliolosa</name>
    <dbReference type="NCBI Taxonomy" id="1961234"/>
    <lineage>
        <taxon>Eukaryota</taxon>
        <taxon>Viridiplantae</taxon>
        <taxon>Streptophyta</taxon>
        <taxon>Embryophyta</taxon>
        <taxon>Tracheophyta</taxon>
        <taxon>Spermatophyta</taxon>
        <taxon>Magnoliopsida</taxon>
        <taxon>eudicotyledons</taxon>
        <taxon>Gunneridae</taxon>
        <taxon>Pentapetalae</taxon>
        <taxon>asterids</taxon>
        <taxon>lamiids</taxon>
        <taxon>Lamiales</taxon>
        <taxon>Orobanchaceae</taxon>
        <taxon>Pedicularideae</taxon>
        <taxon>Castillejinae</taxon>
        <taxon>Castilleja</taxon>
    </lineage>
</organism>
<evidence type="ECO:0000313" key="2">
    <source>
        <dbReference type="EMBL" id="KAL3623081.1"/>
    </source>
</evidence>
<dbReference type="PANTHER" id="PTHR47723">
    <property type="entry name" value="OS05G0353850 PROTEIN"/>
    <property type="match status" value="1"/>
</dbReference>
<protein>
    <recommendedName>
        <fullName evidence="1">RNase H type-1 domain-containing protein</fullName>
    </recommendedName>
</protein>
<feature type="domain" description="RNase H type-1" evidence="1">
    <location>
        <begin position="44"/>
        <end position="164"/>
    </location>
</feature>
<evidence type="ECO:0000313" key="3">
    <source>
        <dbReference type="Proteomes" id="UP001632038"/>
    </source>
</evidence>
<dbReference type="EMBL" id="JAVIJP010000054">
    <property type="protein sequence ID" value="KAL3623081.1"/>
    <property type="molecule type" value="Genomic_DNA"/>
</dbReference>
<dbReference type="PANTHER" id="PTHR47723:SF19">
    <property type="entry name" value="POLYNUCLEOTIDYL TRANSFERASE, RIBONUCLEASE H-LIKE SUPERFAMILY PROTEIN"/>
    <property type="match status" value="1"/>
</dbReference>
<proteinExistence type="predicted"/>
<dbReference type="Pfam" id="PF13456">
    <property type="entry name" value="RVT_3"/>
    <property type="match status" value="1"/>
</dbReference>
<evidence type="ECO:0000259" key="1">
    <source>
        <dbReference type="Pfam" id="PF13456"/>
    </source>
</evidence>
<dbReference type="InterPro" id="IPR012337">
    <property type="entry name" value="RNaseH-like_sf"/>
</dbReference>
<dbReference type="AlphaFoldDB" id="A0ABD3C1N9"/>
<dbReference type="Gene3D" id="3.30.420.10">
    <property type="entry name" value="Ribonuclease H-like superfamily/Ribonuclease H"/>
    <property type="match status" value="1"/>
</dbReference>
<dbReference type="CDD" id="cd06222">
    <property type="entry name" value="RNase_H_like"/>
    <property type="match status" value="1"/>
</dbReference>
<keyword evidence="3" id="KW-1185">Reference proteome</keyword>
<name>A0ABD3C1N9_9LAMI</name>
<accession>A0ABD3C1N9</accession>
<dbReference type="InterPro" id="IPR053151">
    <property type="entry name" value="RNase_H-like"/>
</dbReference>
<dbReference type="InterPro" id="IPR044730">
    <property type="entry name" value="RNase_H-like_dom_plant"/>
</dbReference>
<dbReference type="SUPFAM" id="SSF53098">
    <property type="entry name" value="Ribonuclease H-like"/>
    <property type="match status" value="1"/>
</dbReference>
<sequence>MNVLLSSVTKTCKVHWLSMAKSKQGKGSALHSWRPPPDLWIKVNVDAAFSNVCAYTGLVFRNSMGSIFFSAAYKHSCIDATAAESLALLDACKELEKQNIARALLESDCLNAITFINMSCLNYFWTAAPIIEKIRRYKHLWINWNFKFISRLANRAPHELAKWAMLCNFEGPIRLDLIPATVCCDTGYPLLDTH</sequence>
<reference evidence="3" key="1">
    <citation type="journal article" date="2024" name="IScience">
        <title>Strigolactones Initiate the Formation of Haustorium-like Structures in Castilleja.</title>
        <authorList>
            <person name="Buerger M."/>
            <person name="Peterson D."/>
            <person name="Chory J."/>
        </authorList>
    </citation>
    <scope>NUCLEOTIDE SEQUENCE [LARGE SCALE GENOMIC DNA]</scope>
</reference>